<dbReference type="CDD" id="cd00187">
    <property type="entry name" value="TOP4c"/>
    <property type="match status" value="1"/>
</dbReference>
<dbReference type="Gene3D" id="2.120.10.90">
    <property type="entry name" value="DNA gyrase/topoisomerase IV, subunit A, C-terminal"/>
    <property type="match status" value="1"/>
</dbReference>
<feature type="active site" description="O-(5'-phospho-DNA)-tyrosine intermediate" evidence="7">
    <location>
        <position position="187"/>
    </location>
</feature>
<organism evidence="10 11">
    <name type="scientific">Sutterella wadsworthensis HGA0223</name>
    <dbReference type="NCBI Taxonomy" id="1203554"/>
    <lineage>
        <taxon>Bacteria</taxon>
        <taxon>Pseudomonadati</taxon>
        <taxon>Pseudomonadota</taxon>
        <taxon>Betaproteobacteria</taxon>
        <taxon>Burkholderiales</taxon>
        <taxon>Sutterellaceae</taxon>
        <taxon>Sutterella</taxon>
    </lineage>
</organism>
<dbReference type="SUPFAM" id="SSF101904">
    <property type="entry name" value="GyrA/ParC C-terminal domain-like"/>
    <property type="match status" value="1"/>
</dbReference>
<feature type="region of interest" description="Disordered" evidence="8">
    <location>
        <begin position="908"/>
        <end position="970"/>
    </location>
</feature>
<dbReference type="EC" id="5.6.2.2" evidence="3"/>
<evidence type="ECO:0000256" key="2">
    <source>
        <dbReference type="ARBA" id="ARBA00008263"/>
    </source>
</evidence>
<keyword evidence="11" id="KW-1185">Reference proteome</keyword>
<dbReference type="GO" id="GO:0003677">
    <property type="term" value="F:DNA binding"/>
    <property type="evidence" value="ECO:0007669"/>
    <property type="project" value="UniProtKB-UniRule"/>
</dbReference>
<dbReference type="InterPro" id="IPR013757">
    <property type="entry name" value="Topo_IIA_A_a_sf"/>
</dbReference>
<dbReference type="NCBIfam" id="NF004044">
    <property type="entry name" value="PRK05561.1"/>
    <property type="match status" value="1"/>
</dbReference>
<dbReference type="GO" id="GO:0003918">
    <property type="term" value="F:DNA topoisomerase type II (double strand cut, ATP-hydrolyzing) activity"/>
    <property type="evidence" value="ECO:0007669"/>
    <property type="project" value="UniProtKB-EC"/>
</dbReference>
<dbReference type="EMBL" id="ATCF01000030">
    <property type="protein sequence ID" value="EPD97870.1"/>
    <property type="molecule type" value="Genomic_DNA"/>
</dbReference>
<comment type="caution">
    <text evidence="10">The sequence shown here is derived from an EMBL/GenBank/DDBJ whole genome shotgun (WGS) entry which is preliminary data.</text>
</comment>
<dbReference type="NCBIfam" id="NF004043">
    <property type="entry name" value="PRK05560.1"/>
    <property type="match status" value="1"/>
</dbReference>
<feature type="compositionally biased region" description="Acidic residues" evidence="8">
    <location>
        <begin position="48"/>
        <end position="57"/>
    </location>
</feature>
<dbReference type="InterPro" id="IPR050220">
    <property type="entry name" value="Type_II_DNA_Topoisomerases"/>
</dbReference>
<dbReference type="InterPro" id="IPR002205">
    <property type="entry name" value="Topo_IIA_dom_A"/>
</dbReference>
<dbReference type="InterPro" id="IPR013760">
    <property type="entry name" value="Topo_IIA-like_dom_sf"/>
</dbReference>
<feature type="domain" description="Topo IIA-type catalytic" evidence="9">
    <location>
        <begin position="99"/>
        <end position="602"/>
    </location>
</feature>
<dbReference type="FunFam" id="3.90.199.10:FF:000001">
    <property type="entry name" value="DNA gyrase subunit A"/>
    <property type="match status" value="1"/>
</dbReference>
<feature type="compositionally biased region" description="Polar residues" evidence="8">
    <location>
        <begin position="31"/>
        <end position="46"/>
    </location>
</feature>
<keyword evidence="6 7" id="KW-0413">Isomerase</keyword>
<feature type="compositionally biased region" description="Acidic residues" evidence="8">
    <location>
        <begin position="924"/>
        <end position="959"/>
    </location>
</feature>
<gene>
    <name evidence="10" type="ORF">HMPREF1476_02011</name>
</gene>
<protein>
    <recommendedName>
        <fullName evidence="3">DNA topoisomerase (ATP-hydrolyzing)</fullName>
        <ecNumber evidence="3">5.6.2.2</ecNumber>
    </recommendedName>
</protein>
<dbReference type="AlphaFoldDB" id="S3BEY5"/>
<evidence type="ECO:0000256" key="5">
    <source>
        <dbReference type="ARBA" id="ARBA00023125"/>
    </source>
</evidence>
<dbReference type="PANTHER" id="PTHR43493:SF5">
    <property type="entry name" value="DNA GYRASE SUBUNIT A, CHLOROPLASTIC_MITOCHONDRIAL"/>
    <property type="match status" value="1"/>
</dbReference>
<dbReference type="GO" id="GO:0009330">
    <property type="term" value="C:DNA topoisomerase type II (double strand cut, ATP-hydrolyzing) complex"/>
    <property type="evidence" value="ECO:0007669"/>
    <property type="project" value="TreeGrafter"/>
</dbReference>
<evidence type="ECO:0000256" key="8">
    <source>
        <dbReference type="SAM" id="MobiDB-lite"/>
    </source>
</evidence>
<evidence type="ECO:0000313" key="10">
    <source>
        <dbReference type="EMBL" id="EPD97870.1"/>
    </source>
</evidence>
<dbReference type="RefSeq" id="WP_016475087.1">
    <property type="nucleotide sequence ID" value="NZ_KE150481.1"/>
</dbReference>
<dbReference type="SMART" id="SM00434">
    <property type="entry name" value="TOP4c"/>
    <property type="match status" value="1"/>
</dbReference>
<evidence type="ECO:0000256" key="7">
    <source>
        <dbReference type="PROSITE-ProRule" id="PRU01384"/>
    </source>
</evidence>
<reference evidence="10 11" key="1">
    <citation type="submission" date="2013-04" db="EMBL/GenBank/DDBJ databases">
        <title>The Genome Sequence of Sutterella wadsworthensis HGA0223.</title>
        <authorList>
            <consortium name="The Broad Institute Genomics Platform"/>
            <person name="Earl A."/>
            <person name="Ward D."/>
            <person name="Feldgarden M."/>
            <person name="Gevers D."/>
            <person name="Schmidt T.M."/>
            <person name="Dover J."/>
            <person name="Dai D."/>
            <person name="Walker B."/>
            <person name="Young S."/>
            <person name="Zeng Q."/>
            <person name="Gargeya S."/>
            <person name="Fitzgerald M."/>
            <person name="Haas B."/>
            <person name="Abouelleil A."/>
            <person name="Allen A.W."/>
            <person name="Alvarado L."/>
            <person name="Arachchi H.M."/>
            <person name="Berlin A.M."/>
            <person name="Chapman S.B."/>
            <person name="Gainer-Dewar J."/>
            <person name="Goldberg J."/>
            <person name="Griggs A."/>
            <person name="Gujja S."/>
            <person name="Hansen M."/>
            <person name="Howarth C."/>
            <person name="Imamovic A."/>
            <person name="Ireland A."/>
            <person name="Larimer J."/>
            <person name="McCowan C."/>
            <person name="Murphy C."/>
            <person name="Pearson M."/>
            <person name="Poon T.W."/>
            <person name="Priest M."/>
            <person name="Roberts A."/>
            <person name="Saif S."/>
            <person name="Shea T."/>
            <person name="Sisk P."/>
            <person name="Sykes S."/>
            <person name="Wortman J."/>
            <person name="Nusbaum C."/>
            <person name="Birren B."/>
        </authorList>
    </citation>
    <scope>NUCLEOTIDE SEQUENCE [LARGE SCALE GENOMIC DNA]</scope>
    <source>
        <strain evidence="10 11">HGA0223</strain>
    </source>
</reference>
<dbReference type="Gene3D" id="1.10.268.10">
    <property type="entry name" value="Topoisomerase, domain 3"/>
    <property type="match status" value="1"/>
</dbReference>
<proteinExistence type="inferred from homology"/>
<name>S3BEY5_9BURK</name>
<dbReference type="FunFam" id="3.30.1360.40:FF:000002">
    <property type="entry name" value="DNA gyrase subunit A"/>
    <property type="match status" value="1"/>
</dbReference>
<dbReference type="GO" id="GO:0006265">
    <property type="term" value="P:DNA topological change"/>
    <property type="evidence" value="ECO:0007669"/>
    <property type="project" value="UniProtKB-UniRule"/>
</dbReference>
<dbReference type="Pfam" id="PF00521">
    <property type="entry name" value="DNA_topoisoIV"/>
    <property type="match status" value="1"/>
</dbReference>
<dbReference type="PANTHER" id="PTHR43493">
    <property type="entry name" value="DNA GYRASE/TOPOISOMERASE SUBUNIT A"/>
    <property type="match status" value="1"/>
</dbReference>
<dbReference type="STRING" id="1203554.HMPREF1476_02011"/>
<dbReference type="GO" id="GO:0005524">
    <property type="term" value="F:ATP binding"/>
    <property type="evidence" value="ECO:0007669"/>
    <property type="project" value="InterPro"/>
</dbReference>
<feature type="compositionally biased region" description="Basic and acidic residues" evidence="8">
    <location>
        <begin position="1"/>
        <end position="30"/>
    </location>
</feature>
<evidence type="ECO:0000256" key="3">
    <source>
        <dbReference type="ARBA" id="ARBA00012895"/>
    </source>
</evidence>
<dbReference type="eggNOG" id="COG0188">
    <property type="taxonomic scope" value="Bacteria"/>
</dbReference>
<dbReference type="Pfam" id="PF03989">
    <property type="entry name" value="DNA_gyraseA_C"/>
    <property type="match status" value="6"/>
</dbReference>
<dbReference type="InterPro" id="IPR013758">
    <property type="entry name" value="Topo_IIA_A/C_ab"/>
</dbReference>
<dbReference type="SUPFAM" id="SSF56719">
    <property type="entry name" value="Type II DNA topoisomerase"/>
    <property type="match status" value="1"/>
</dbReference>
<dbReference type="NCBIfam" id="TIGR01063">
    <property type="entry name" value="gyrA"/>
    <property type="match status" value="1"/>
</dbReference>
<dbReference type="PROSITE" id="PS52040">
    <property type="entry name" value="TOPO_IIA"/>
    <property type="match status" value="1"/>
</dbReference>
<dbReference type="Proteomes" id="UP000014400">
    <property type="component" value="Unassembled WGS sequence"/>
</dbReference>
<dbReference type="Gene3D" id="3.30.1360.40">
    <property type="match status" value="1"/>
</dbReference>
<comment type="similarity">
    <text evidence="2">Belongs to the type II topoisomerase GyrA/ParC subunit family.</text>
</comment>
<keyword evidence="5 7" id="KW-0238">DNA-binding</keyword>
<evidence type="ECO:0000256" key="4">
    <source>
        <dbReference type="ARBA" id="ARBA00023029"/>
    </source>
</evidence>
<sequence>MDEEKKTQGEEIPGKAEAEGPAAEDRRTTDTPDVQTDAPQTAQTNAAPEDESEDDEGGEGRHGASGDSIANELLPVSLETEMRQSYLDYAMSVIVGRALPDVRDGLKPVHRRVLYAMKEIGNVWSSPTKKAARVVGEVLGKFHPHGDSAAYQTIVRMAQDFSMRYPLIYGQGNFGSIDGDSAAAMRYTEVKLMKIAEEMLADLHEDTVDFVPNFDNSEVEPVVLPTRLPELLVNGSSGIAVGMATNIPPHNLRETIDACVHALEHPDCSVDDLIALISAPDFPTGGIVYGLSGVYEGYRTGRGRVIMRARTHLEEFGRDHSRTRIVVDEIPYMVNKRVLYERMHELWRDKKLDGISEMRDESTRQIRIAIDLKQGAMPEVVLNNLFKNTQMQESFGMNMVALVDGQPMLLNLKQMVVYFLEHRREVVTRRTIFRLKKSRGAGHILAGQAIALANIDEFIRLIRAAKTVEEAQQSLMGRGWPLGFAAEITRRAAEYGKDADPEGLDPRRGLQPDGLYYLTKVQVDNILAMNLRRLTGLEREKILADYAATMERIFDLIDILHKPERVTAIIKEELLACREAYGDERRSTIDLSEDTNFNKRDLIPCRDMVVSLTRDGFVKSQELADYNAQSRGGKGRNLQATTRDDVIEAFFLANTHDIILCFSTAGQVYAIDVFDLPEGKANSRGRPIVNLLPLEENEKISFILPIQEFSEDRYMFLATDRGTVRRTPLSAFSSARRGIRATNLGDEKLVGVTITSGDDDVFLLADNGRCVHFKESTIRVMGRTAHGVRGMRVKADESVVALASTNDMTQAFLIATEHGFGKRTALAAYPLRNRGGKGVIAIRVIEKNGAPVSGVIVKPEDDIMLLSTGGKVVRTRAGEVPERGRNTVGNILIRMPDDTLAAVRRVDRTGEEDESEIEHLNVEVDPDDAGDLPDTDDLDDIDDDEVDEGDDAEEADSSEEVIPPKDPKQN</sequence>
<dbReference type="InterPro" id="IPR035516">
    <property type="entry name" value="Gyrase/topoIV_suA_C"/>
</dbReference>
<dbReference type="HOGENOM" id="CLU_002977_6_1_4"/>
<comment type="catalytic activity">
    <reaction evidence="1 7">
        <text>ATP-dependent breakage, passage and rejoining of double-stranded DNA.</text>
        <dbReference type="EC" id="5.6.2.2"/>
    </reaction>
</comment>
<accession>S3BEY5</accession>
<dbReference type="InterPro" id="IPR006691">
    <property type="entry name" value="GyrA/parC_rep"/>
</dbReference>
<evidence type="ECO:0000313" key="11">
    <source>
        <dbReference type="Proteomes" id="UP000014400"/>
    </source>
</evidence>
<evidence type="ECO:0000259" key="9">
    <source>
        <dbReference type="PROSITE" id="PS52040"/>
    </source>
</evidence>
<dbReference type="PATRIC" id="fig|1203554.3.peg.2093"/>
<dbReference type="GO" id="GO:0005737">
    <property type="term" value="C:cytoplasm"/>
    <property type="evidence" value="ECO:0007669"/>
    <property type="project" value="TreeGrafter"/>
</dbReference>
<evidence type="ECO:0000256" key="1">
    <source>
        <dbReference type="ARBA" id="ARBA00000185"/>
    </source>
</evidence>
<dbReference type="Gene3D" id="3.90.199.10">
    <property type="entry name" value="Topoisomerase II, domain 5"/>
    <property type="match status" value="1"/>
</dbReference>
<evidence type="ECO:0000256" key="6">
    <source>
        <dbReference type="ARBA" id="ARBA00023235"/>
    </source>
</evidence>
<keyword evidence="4 7" id="KW-0799">Topoisomerase</keyword>
<feature type="region of interest" description="Disordered" evidence="8">
    <location>
        <begin position="1"/>
        <end position="70"/>
    </location>
</feature>